<protein>
    <submittedName>
        <fullName evidence="1">Uncharacterized protein</fullName>
    </submittedName>
</protein>
<dbReference type="Proteomes" id="UP000012159">
    <property type="component" value="Unassembled WGS sequence"/>
</dbReference>
<sequence>MSVVATVFRKNLFFVMLLLKMYQFFDLIRVRISVSPNVRYRYGVRFDLVLLKTNYDFHVFILI</sequence>
<evidence type="ECO:0000313" key="1">
    <source>
        <dbReference type="EMBL" id="EMO64646.1"/>
    </source>
</evidence>
<reference evidence="1 2" key="1">
    <citation type="submission" date="2013-01" db="EMBL/GenBank/DDBJ databases">
        <authorList>
            <person name="Harkins D.M."/>
            <person name="Durkin A.S."/>
            <person name="Brinkac L.M."/>
            <person name="Haft D.H."/>
            <person name="Selengut J.D."/>
            <person name="Sanka R."/>
            <person name="DePew J."/>
            <person name="Purushe J."/>
            <person name="Picardeau M."/>
            <person name="Werts C."/>
            <person name="Goarant C."/>
            <person name="Vinetz J.M."/>
            <person name="Sutton G.G."/>
            <person name="Nierman W.C."/>
            <person name="Fouts D.E."/>
        </authorList>
    </citation>
    <scope>NUCLEOTIDE SEQUENCE [LARGE SCALE GENOMIC DNA]</scope>
    <source>
        <strain evidence="1 2">200901868</strain>
    </source>
</reference>
<name>M6WB19_LEPBO</name>
<comment type="caution">
    <text evidence="1">The sequence shown here is derived from an EMBL/GenBank/DDBJ whole genome shotgun (WGS) entry which is preliminary data.</text>
</comment>
<gene>
    <name evidence="1" type="ORF">LEP1GSC133_2889</name>
</gene>
<organism evidence="1 2">
    <name type="scientific">Leptospira borgpetersenii serovar Pomona str. 200901868</name>
    <dbReference type="NCBI Taxonomy" id="1192866"/>
    <lineage>
        <taxon>Bacteria</taxon>
        <taxon>Pseudomonadati</taxon>
        <taxon>Spirochaetota</taxon>
        <taxon>Spirochaetia</taxon>
        <taxon>Leptospirales</taxon>
        <taxon>Leptospiraceae</taxon>
        <taxon>Leptospira</taxon>
    </lineage>
</organism>
<evidence type="ECO:0000313" key="2">
    <source>
        <dbReference type="Proteomes" id="UP000012159"/>
    </source>
</evidence>
<proteinExistence type="predicted"/>
<dbReference type="STRING" id="1192866.LEP1GSC133_2889"/>
<dbReference type="EMBL" id="AKWF02000023">
    <property type="protein sequence ID" value="EMO64646.1"/>
    <property type="molecule type" value="Genomic_DNA"/>
</dbReference>
<accession>M6WB19</accession>
<dbReference type="AlphaFoldDB" id="M6WB19"/>